<dbReference type="EMBL" id="CP001674">
    <property type="protein sequence ID" value="ACT50738.1"/>
    <property type="molecule type" value="Genomic_DNA"/>
</dbReference>
<keyword evidence="4" id="KW-1185">Reference proteome</keyword>
<organism evidence="3 4">
    <name type="scientific">Methylovorus glucosotrophus (strain SIP3-4)</name>
    <dbReference type="NCBI Taxonomy" id="582744"/>
    <lineage>
        <taxon>Bacteria</taxon>
        <taxon>Pseudomonadati</taxon>
        <taxon>Pseudomonadota</taxon>
        <taxon>Betaproteobacteria</taxon>
        <taxon>Nitrosomonadales</taxon>
        <taxon>Methylophilaceae</taxon>
        <taxon>Methylovorus</taxon>
    </lineage>
</organism>
<dbReference type="GO" id="GO:0005524">
    <property type="term" value="F:ATP binding"/>
    <property type="evidence" value="ECO:0007669"/>
    <property type="project" value="UniProtKB-UniRule"/>
</dbReference>
<dbReference type="SUPFAM" id="SSF56059">
    <property type="entry name" value="Glutathione synthetase ATP-binding domain-like"/>
    <property type="match status" value="1"/>
</dbReference>
<dbReference type="PROSITE" id="PS50975">
    <property type="entry name" value="ATP_GRASP"/>
    <property type="match status" value="1"/>
</dbReference>
<evidence type="ECO:0000313" key="4">
    <source>
        <dbReference type="Proteomes" id="UP000002743"/>
    </source>
</evidence>
<dbReference type="eggNOG" id="COG1821">
    <property type="taxonomic scope" value="Bacteria"/>
</dbReference>
<keyword evidence="1" id="KW-0547">Nucleotide-binding</keyword>
<dbReference type="InterPro" id="IPR003806">
    <property type="entry name" value="ATP-grasp_PylC-type"/>
</dbReference>
<name>C6XDW3_METGS</name>
<dbReference type="HOGENOM" id="CLU_059501_0_0_4"/>
<dbReference type="AlphaFoldDB" id="C6XDW3"/>
<dbReference type="PIRSF" id="PIRSF016766">
    <property type="entry name" value="UCP016766_ATPgrasp"/>
    <property type="match status" value="1"/>
</dbReference>
<gene>
    <name evidence="3" type="ordered locus">Msip34_1493</name>
</gene>
<evidence type="ECO:0000313" key="3">
    <source>
        <dbReference type="EMBL" id="ACT50738.1"/>
    </source>
</evidence>
<dbReference type="Proteomes" id="UP000002743">
    <property type="component" value="Chromosome"/>
</dbReference>
<feature type="domain" description="ATP-grasp" evidence="2">
    <location>
        <begin position="127"/>
        <end position="309"/>
    </location>
</feature>
<reference evidence="3 4" key="2">
    <citation type="journal article" date="2011" name="J. Bacteriol.">
        <title>Genomes of three methylotrophs from a single niche uncover genetic and metabolic divergence of Methylophilaceae.</title>
        <authorList>
            <person name="Lapidus A."/>
            <person name="Clum A."/>
            <person name="Labutti K."/>
            <person name="Kaluzhnaya M.G."/>
            <person name="Lim S."/>
            <person name="Beck D.A."/>
            <person name="Glavina Del Rio T."/>
            <person name="Nolan M."/>
            <person name="Mavromatis K."/>
            <person name="Huntemann M."/>
            <person name="Lucas S."/>
            <person name="Lidstrom M.E."/>
            <person name="Ivanova N."/>
            <person name="Chistoserdova L."/>
        </authorList>
    </citation>
    <scope>NUCLEOTIDE SEQUENCE [LARGE SCALE GENOMIC DNA]</scope>
    <source>
        <strain evidence="3 4">SIP3-4</strain>
    </source>
</reference>
<dbReference type="Gene3D" id="3.40.50.11770">
    <property type="match status" value="1"/>
</dbReference>
<dbReference type="Pfam" id="PF18301">
    <property type="entry name" value="preATP-grasp_3"/>
    <property type="match status" value="1"/>
</dbReference>
<reference evidence="4" key="1">
    <citation type="submission" date="2009-07" db="EMBL/GenBank/DDBJ databases">
        <title>Complete sequence of chromosome of Methylovorus sp. SIP3-4.</title>
        <authorList>
            <person name="Lucas S."/>
            <person name="Copeland A."/>
            <person name="Lapidus A."/>
            <person name="Glavina del Rio T."/>
            <person name="Tice H."/>
            <person name="Bruce D."/>
            <person name="Goodwin L."/>
            <person name="Pitluck S."/>
            <person name="Clum A."/>
            <person name="Larimer F."/>
            <person name="Land M."/>
            <person name="Hauser L."/>
            <person name="Kyrpides N."/>
            <person name="Mikhailova N."/>
            <person name="Kayluzhnaya M."/>
            <person name="Chistoserdova L."/>
        </authorList>
    </citation>
    <scope>NUCLEOTIDE SEQUENCE [LARGE SCALE GENOMIC DNA]</scope>
    <source>
        <strain evidence="4">SIP3-4</strain>
    </source>
</reference>
<dbReference type="InterPro" id="IPR040803">
    <property type="entry name" value="MfnD_preATP-grasp"/>
</dbReference>
<protein>
    <recommendedName>
        <fullName evidence="2">ATP-grasp domain-containing protein</fullName>
    </recommendedName>
</protein>
<sequence>MKILVCEYITGGGLYRAPLPPSLAKEGTMMRDALLADLLALADLQIVLTSDTRVTCPYAEVEVLWVNDDPWNIWEAAMQGVDAVWLIAPETDGILLRLTLMAEKLGKRVLGNPGSAIQIASSKSATLRLLSDAGLTVVPTLNKETLTAERFIPLVTKPDDGAGAEETYYFEDWPSYADWIKDHASHTVQAYVQGEAASLSMLCLHGRAWLLSCNRQAISLKQQGAYAGFAYAGSVLNGMAAHWQAFAELAQGVAQAMPDLAGYVGVDVIVSATGALHILEVNPRLTTSYVGLQAATGLNPARLIMDLFYNPDFSLPPINRHLVEVSTHV</sequence>
<dbReference type="KEGG" id="mei:Msip34_1493"/>
<accession>C6XDW3</accession>
<dbReference type="InterPro" id="IPR011761">
    <property type="entry name" value="ATP-grasp"/>
</dbReference>
<keyword evidence="1" id="KW-0067">ATP-binding</keyword>
<proteinExistence type="predicted"/>
<evidence type="ECO:0000256" key="1">
    <source>
        <dbReference type="PROSITE-ProRule" id="PRU00409"/>
    </source>
</evidence>
<dbReference type="Pfam" id="PF02655">
    <property type="entry name" value="ATP-grasp_3"/>
    <property type="match status" value="1"/>
</dbReference>
<dbReference type="GO" id="GO:0046872">
    <property type="term" value="F:metal ion binding"/>
    <property type="evidence" value="ECO:0007669"/>
    <property type="project" value="InterPro"/>
</dbReference>
<dbReference type="Gene3D" id="3.30.470.20">
    <property type="entry name" value="ATP-grasp fold, B domain"/>
    <property type="match status" value="1"/>
</dbReference>
<dbReference type="InterPro" id="IPR024710">
    <property type="entry name" value="MfnD"/>
</dbReference>
<dbReference type="STRING" id="582744.Msip34_1493"/>
<evidence type="ECO:0000259" key="2">
    <source>
        <dbReference type="PROSITE" id="PS50975"/>
    </source>
</evidence>